<gene>
    <name evidence="1" type="ORF">BpHYR1_005472</name>
</gene>
<reference evidence="1 2" key="1">
    <citation type="journal article" date="2018" name="Sci. Rep.">
        <title>Genomic signatures of local adaptation to the degree of environmental predictability in rotifers.</title>
        <authorList>
            <person name="Franch-Gras L."/>
            <person name="Hahn C."/>
            <person name="Garcia-Roger E.M."/>
            <person name="Carmona M.J."/>
            <person name="Serra M."/>
            <person name="Gomez A."/>
        </authorList>
    </citation>
    <scope>NUCLEOTIDE SEQUENCE [LARGE SCALE GENOMIC DNA]</scope>
    <source>
        <strain evidence="1">HYR1</strain>
    </source>
</reference>
<dbReference type="AlphaFoldDB" id="A0A3M7S2V9"/>
<comment type="caution">
    <text evidence="1">The sequence shown here is derived from an EMBL/GenBank/DDBJ whole genome shotgun (WGS) entry which is preliminary data.</text>
</comment>
<dbReference type="OrthoDB" id="8879188at2759"/>
<proteinExistence type="predicted"/>
<evidence type="ECO:0000313" key="1">
    <source>
        <dbReference type="EMBL" id="RNA30124.1"/>
    </source>
</evidence>
<organism evidence="1 2">
    <name type="scientific">Brachionus plicatilis</name>
    <name type="common">Marine rotifer</name>
    <name type="synonym">Brachionus muelleri</name>
    <dbReference type="NCBI Taxonomy" id="10195"/>
    <lineage>
        <taxon>Eukaryota</taxon>
        <taxon>Metazoa</taxon>
        <taxon>Spiralia</taxon>
        <taxon>Gnathifera</taxon>
        <taxon>Rotifera</taxon>
        <taxon>Eurotatoria</taxon>
        <taxon>Monogononta</taxon>
        <taxon>Pseudotrocha</taxon>
        <taxon>Ploima</taxon>
        <taxon>Brachionidae</taxon>
        <taxon>Brachionus</taxon>
    </lineage>
</organism>
<keyword evidence="2" id="KW-1185">Reference proteome</keyword>
<dbReference type="EMBL" id="REGN01002122">
    <property type="protein sequence ID" value="RNA30124.1"/>
    <property type="molecule type" value="Genomic_DNA"/>
</dbReference>
<evidence type="ECO:0000313" key="2">
    <source>
        <dbReference type="Proteomes" id="UP000276133"/>
    </source>
</evidence>
<protein>
    <submittedName>
        <fullName evidence="1">Uncharacterized protein</fullName>
    </submittedName>
</protein>
<dbReference type="Proteomes" id="UP000276133">
    <property type="component" value="Unassembled WGS sequence"/>
</dbReference>
<sequence>MPNWFISWWNDMFGSNTTHVANAYPRDIWVLFHSKRCVIQYKLNLSTNPEFSFWSEDKDAITQEERVKTRNVSRKYRNQSVEYLTIFTYDENGNERSICKNKQILANRSFIVSNDGYIYDQKYGANVWIDHDGNFLFKAPLFDLAGLPLFSIEQALYQLHRIPCKSTYTKQ</sequence>
<accession>A0A3M7S2V9</accession>
<name>A0A3M7S2V9_BRAPC</name>